<evidence type="ECO:0000313" key="2">
    <source>
        <dbReference type="EMBL" id="KAJ7394522.1"/>
    </source>
</evidence>
<feature type="compositionally biased region" description="Basic residues" evidence="1">
    <location>
        <begin position="116"/>
        <end position="126"/>
    </location>
</feature>
<dbReference type="EMBL" id="MU825396">
    <property type="protein sequence ID" value="KAJ7394522.1"/>
    <property type="molecule type" value="Genomic_DNA"/>
</dbReference>
<feature type="compositionally biased region" description="Basic and acidic residues" evidence="1">
    <location>
        <begin position="127"/>
        <end position="138"/>
    </location>
</feature>
<reference evidence="2" key="1">
    <citation type="submission" date="2023-01" db="EMBL/GenBank/DDBJ databases">
        <title>Genome assembly of the deep-sea coral Lophelia pertusa.</title>
        <authorList>
            <person name="Herrera S."/>
            <person name="Cordes E."/>
        </authorList>
    </citation>
    <scope>NUCLEOTIDE SEQUENCE</scope>
    <source>
        <strain evidence="2">USNM1676648</strain>
        <tissue evidence="2">Polyp</tissue>
    </source>
</reference>
<evidence type="ECO:0000313" key="3">
    <source>
        <dbReference type="Proteomes" id="UP001163046"/>
    </source>
</evidence>
<keyword evidence="3" id="KW-1185">Reference proteome</keyword>
<gene>
    <name evidence="2" type="ORF">OS493_000337</name>
</gene>
<proteinExistence type="predicted"/>
<organism evidence="2 3">
    <name type="scientific">Desmophyllum pertusum</name>
    <dbReference type="NCBI Taxonomy" id="174260"/>
    <lineage>
        <taxon>Eukaryota</taxon>
        <taxon>Metazoa</taxon>
        <taxon>Cnidaria</taxon>
        <taxon>Anthozoa</taxon>
        <taxon>Hexacorallia</taxon>
        <taxon>Scleractinia</taxon>
        <taxon>Caryophylliina</taxon>
        <taxon>Caryophylliidae</taxon>
        <taxon>Desmophyllum</taxon>
    </lineage>
</organism>
<accession>A0A9X0A717</accession>
<feature type="region of interest" description="Disordered" evidence="1">
    <location>
        <begin position="72"/>
        <end position="233"/>
    </location>
</feature>
<comment type="caution">
    <text evidence="2">The sequence shown here is derived from an EMBL/GenBank/DDBJ whole genome shotgun (WGS) entry which is preliminary data.</text>
</comment>
<protein>
    <submittedName>
        <fullName evidence="2">Uncharacterized protein</fullName>
    </submittedName>
</protein>
<dbReference type="Proteomes" id="UP001163046">
    <property type="component" value="Unassembled WGS sequence"/>
</dbReference>
<name>A0A9X0A717_9CNID</name>
<feature type="compositionally biased region" description="Basic and acidic residues" evidence="1">
    <location>
        <begin position="72"/>
        <end position="81"/>
    </location>
</feature>
<feature type="compositionally biased region" description="Basic and acidic residues" evidence="1">
    <location>
        <begin position="211"/>
        <end position="233"/>
    </location>
</feature>
<feature type="compositionally biased region" description="Basic residues" evidence="1">
    <location>
        <begin position="171"/>
        <end position="187"/>
    </location>
</feature>
<dbReference type="AlphaFoldDB" id="A0A9X0A717"/>
<evidence type="ECO:0000256" key="1">
    <source>
        <dbReference type="SAM" id="MobiDB-lite"/>
    </source>
</evidence>
<sequence>MDFALVYFTDDKSYGAVPIASIKDEAFARVKEGSTVTVLGSSFDPVTGSQNDEEWSANIVKLGTERQIKRELPRFNEKAKQFNETLALNEPRKRKPNQKYNDESDVDSDGEWRPPVAKRSKQTKPTKRSDPAKSKNQEIQDITSDSDSESEQPMSPGKEKRECEELLQKLAAKKGATKKGVARKGPAKKGAAQDSTKKSKKGRLDQSVGKGQEETPKAEVSTKENEQELMQKEKVTKEECIKAIQATSMWGQSIRELMDLLFTCHELSTCSVKGKTNTRPPLPKKRWHLLTTVILEKFKEIKETQAVFIANVKLQEHRK</sequence>
<feature type="compositionally biased region" description="Basic and acidic residues" evidence="1">
    <location>
        <begin position="157"/>
        <end position="167"/>
    </location>
</feature>